<dbReference type="InterPro" id="IPR059052">
    <property type="entry name" value="HH_YbhG-like"/>
</dbReference>
<dbReference type="GO" id="GO:0042597">
    <property type="term" value="C:periplasmic space"/>
    <property type="evidence" value="ECO:0007669"/>
    <property type="project" value="UniProtKB-SubCell"/>
</dbReference>
<dbReference type="InterPro" id="IPR058636">
    <property type="entry name" value="Beta-barrel_YknX"/>
</dbReference>
<organism evidence="7 8">
    <name type="scientific">Schwartzia succinivorans DSM 10502</name>
    <dbReference type="NCBI Taxonomy" id="1123243"/>
    <lineage>
        <taxon>Bacteria</taxon>
        <taxon>Bacillati</taxon>
        <taxon>Bacillota</taxon>
        <taxon>Negativicutes</taxon>
        <taxon>Selenomonadales</taxon>
        <taxon>Selenomonadaceae</taxon>
        <taxon>Schwartzia</taxon>
    </lineage>
</organism>
<comment type="subcellular location">
    <subcellularLocation>
        <location evidence="1">Cell envelope</location>
    </subcellularLocation>
</comment>
<evidence type="ECO:0000256" key="4">
    <source>
        <dbReference type="SAM" id="Phobius"/>
    </source>
</evidence>
<evidence type="ECO:0000256" key="1">
    <source>
        <dbReference type="ARBA" id="ARBA00004196"/>
    </source>
</evidence>
<feature type="domain" description="YknX-like beta-barrel" evidence="6">
    <location>
        <begin position="250"/>
        <end position="329"/>
    </location>
</feature>
<feature type="transmembrane region" description="Helical" evidence="4">
    <location>
        <begin position="7"/>
        <end position="25"/>
    </location>
</feature>
<keyword evidence="4" id="KW-0472">Membrane</keyword>
<evidence type="ECO:0000256" key="3">
    <source>
        <dbReference type="SAM" id="Coils"/>
    </source>
</evidence>
<reference evidence="7 8" key="1">
    <citation type="submission" date="2016-11" db="EMBL/GenBank/DDBJ databases">
        <authorList>
            <person name="Jaros S."/>
            <person name="Januszkiewicz K."/>
            <person name="Wedrychowicz H."/>
        </authorList>
    </citation>
    <scope>NUCLEOTIDE SEQUENCE [LARGE SCALE GENOMIC DNA]</scope>
    <source>
        <strain evidence="7 8">DSM 10502</strain>
    </source>
</reference>
<evidence type="ECO:0000259" key="6">
    <source>
        <dbReference type="Pfam" id="PF25990"/>
    </source>
</evidence>
<dbReference type="EMBL" id="FQUG01000002">
    <property type="protein sequence ID" value="SHE30895.1"/>
    <property type="molecule type" value="Genomic_DNA"/>
</dbReference>
<evidence type="ECO:0000313" key="8">
    <source>
        <dbReference type="Proteomes" id="UP000184404"/>
    </source>
</evidence>
<dbReference type="Pfam" id="PF25881">
    <property type="entry name" value="HH_YBHG"/>
    <property type="match status" value="1"/>
</dbReference>
<feature type="coiled-coil region" evidence="3">
    <location>
        <begin position="87"/>
        <end position="133"/>
    </location>
</feature>
<feature type="domain" description="YbhG-like alpha-helical hairpin" evidence="5">
    <location>
        <begin position="81"/>
        <end position="205"/>
    </location>
</feature>
<gene>
    <name evidence="7" type="ORF">SAMN02745190_00116</name>
</gene>
<dbReference type="PANTHER" id="PTHR32347:SF29">
    <property type="entry name" value="UPF0194 MEMBRANE PROTEIN YBHG"/>
    <property type="match status" value="1"/>
</dbReference>
<dbReference type="Pfam" id="PF25990">
    <property type="entry name" value="Beta-barrel_YknX"/>
    <property type="match status" value="1"/>
</dbReference>
<name>A0A1M4SFD4_9FIRM</name>
<dbReference type="AlphaFoldDB" id="A0A1M4SFD4"/>
<dbReference type="Gene3D" id="2.40.30.170">
    <property type="match status" value="1"/>
</dbReference>
<evidence type="ECO:0000259" key="5">
    <source>
        <dbReference type="Pfam" id="PF25881"/>
    </source>
</evidence>
<dbReference type="SUPFAM" id="SSF111369">
    <property type="entry name" value="HlyD-like secretion proteins"/>
    <property type="match status" value="2"/>
</dbReference>
<keyword evidence="4" id="KW-1133">Transmembrane helix</keyword>
<dbReference type="Proteomes" id="UP000184404">
    <property type="component" value="Unassembled WGS sequence"/>
</dbReference>
<sequence length="331" mass="36701">MQNKKTWLLIFAGIVLVGGIIWYMHESAAQREASKHLVLSGNVDVREVTLAFRSNDRIEELLAEEGDNVKKEQVLGRLETRSLSIQLAQVKAQVKAQESEVAKLHNGTRYEELEQAAERVRQAEASSELAQSVLARKQKVYDDVQGISEQELDSAISAANAAQAQTEAARRAYEEALTGPRAEDIAAGEAQLDALKQQQAHIEFLLSEAVLKAPADGVIRSRMHEPGDMVSPSSAIYKLSILDKKWVRVYVKESDLGRIHEGQSASVTIDSFKDKSIKGQIGYISSTAEFTPKTVQTDELRTSLLYEVRVYLDDPENILRLGMPATVRVDL</sequence>
<accession>A0A1M4SFD4</accession>
<dbReference type="OrthoDB" id="9778236at2"/>
<evidence type="ECO:0000313" key="7">
    <source>
        <dbReference type="EMBL" id="SHE30895.1"/>
    </source>
</evidence>
<keyword evidence="4" id="KW-0812">Transmembrane</keyword>
<keyword evidence="2 3" id="KW-0175">Coiled coil</keyword>
<dbReference type="InterPro" id="IPR050465">
    <property type="entry name" value="UPF0194_transport"/>
</dbReference>
<dbReference type="STRING" id="1123243.SAMN02745190_00116"/>
<evidence type="ECO:0000256" key="2">
    <source>
        <dbReference type="ARBA" id="ARBA00023054"/>
    </source>
</evidence>
<proteinExistence type="predicted"/>
<protein>
    <submittedName>
        <fullName evidence="7">HlyD family secretion protein</fullName>
    </submittedName>
</protein>
<keyword evidence="8" id="KW-1185">Reference proteome</keyword>
<dbReference type="PANTHER" id="PTHR32347">
    <property type="entry name" value="EFFLUX SYSTEM COMPONENT YKNX-RELATED"/>
    <property type="match status" value="1"/>
</dbReference>
<dbReference type="Gene3D" id="2.40.50.100">
    <property type="match status" value="1"/>
</dbReference>